<evidence type="ECO:0000256" key="5">
    <source>
        <dbReference type="ARBA" id="ARBA00022617"/>
    </source>
</evidence>
<dbReference type="GO" id="GO:0016682">
    <property type="term" value="F:oxidoreductase activity, acting on diphenols and related substances as donors, oxygen as acceptor"/>
    <property type="evidence" value="ECO:0007669"/>
    <property type="project" value="TreeGrafter"/>
</dbReference>
<dbReference type="OrthoDB" id="9776710at2"/>
<keyword evidence="3" id="KW-0813">Transport</keyword>
<feature type="transmembrane region" description="Helical" evidence="12">
    <location>
        <begin position="253"/>
        <end position="280"/>
    </location>
</feature>
<evidence type="ECO:0000256" key="8">
    <source>
        <dbReference type="ARBA" id="ARBA00022982"/>
    </source>
</evidence>
<accession>A0A5S3QIT3</accession>
<proteinExistence type="inferred from homology"/>
<evidence type="ECO:0000313" key="13">
    <source>
        <dbReference type="EMBL" id="TMN21639.1"/>
    </source>
</evidence>
<keyword evidence="4" id="KW-1003">Cell membrane</keyword>
<evidence type="ECO:0000256" key="7">
    <source>
        <dbReference type="ARBA" id="ARBA00022723"/>
    </source>
</evidence>
<feature type="transmembrane region" description="Helical" evidence="12">
    <location>
        <begin position="300"/>
        <end position="323"/>
    </location>
</feature>
<feature type="transmembrane region" description="Helical" evidence="12">
    <location>
        <begin position="6"/>
        <end position="36"/>
    </location>
</feature>
<organism evidence="14 16">
    <name type="scientific">Lentibacillus cibarius</name>
    <dbReference type="NCBI Taxonomy" id="2583219"/>
    <lineage>
        <taxon>Bacteria</taxon>
        <taxon>Bacillati</taxon>
        <taxon>Bacillota</taxon>
        <taxon>Bacilli</taxon>
        <taxon>Bacillales</taxon>
        <taxon>Bacillaceae</taxon>
        <taxon>Lentibacillus</taxon>
    </lineage>
</organism>
<dbReference type="Proteomes" id="UP000306980">
    <property type="component" value="Unassembled WGS sequence"/>
</dbReference>
<evidence type="ECO:0000256" key="2">
    <source>
        <dbReference type="ARBA" id="ARBA00007543"/>
    </source>
</evidence>
<evidence type="ECO:0000313" key="15">
    <source>
        <dbReference type="Proteomes" id="UP000306980"/>
    </source>
</evidence>
<reference evidence="14 16" key="2">
    <citation type="submission" date="2019-07" db="EMBL/GenBank/DDBJ databases">
        <title>Genomic analysis of Lentibacillus sp. NKC851-2.</title>
        <authorList>
            <person name="Oh Y.J."/>
        </authorList>
    </citation>
    <scope>NUCLEOTIDE SEQUENCE [LARGE SCALE GENOMIC DNA]</scope>
    <source>
        <strain evidence="14 16">NKC851-2</strain>
    </source>
</reference>
<sequence>MSLAEFWYLLIAILFVGFFVLEGFDFGVGMVARFLGKNDTEKRVYINTIGPFWDANEVWLITAGGAMFAAFPHWYATMFSGFYIPLVFMLLALIIRGVSFEFRGKVDDPKWRNTWDWTLTIGSFLPPILWGVVLANFMTGMPIGEDKEMVGGFLQFLHPFALLGGVMMLALFLVHGLQFISIRTTGELNERAKRLNDRVSPAALILLLSFVIAGYFITDVFTYHGQTFIILPLLGVVALYWGMSRDTGERASFALTTLSIILLTGSIFLGIFPRVMISSISEAYSLTVDNASSGAYTLKLMSYFSLALLPFVLGYQAWSYYIFRKRIKKEDELEY</sequence>
<dbReference type="NCBIfam" id="TIGR00203">
    <property type="entry name" value="cydB"/>
    <property type="match status" value="1"/>
</dbReference>
<dbReference type="Proteomes" id="UP000319280">
    <property type="component" value="Unassembled WGS sequence"/>
</dbReference>
<evidence type="ECO:0000313" key="14">
    <source>
        <dbReference type="EMBL" id="TRM10537.1"/>
    </source>
</evidence>
<dbReference type="RefSeq" id="WP_138602243.1">
    <property type="nucleotide sequence ID" value="NZ_VCIA01000001.1"/>
</dbReference>
<evidence type="ECO:0000313" key="16">
    <source>
        <dbReference type="Proteomes" id="UP000319280"/>
    </source>
</evidence>
<evidence type="ECO:0000256" key="4">
    <source>
        <dbReference type="ARBA" id="ARBA00022475"/>
    </source>
</evidence>
<keyword evidence="10" id="KW-0408">Iron</keyword>
<feature type="transmembrane region" description="Helical" evidence="12">
    <location>
        <begin position="157"/>
        <end position="177"/>
    </location>
</feature>
<dbReference type="PANTHER" id="PTHR43141:SF5">
    <property type="entry name" value="CYTOCHROME BD-I UBIQUINOL OXIDASE SUBUNIT 2"/>
    <property type="match status" value="1"/>
</dbReference>
<dbReference type="InterPro" id="IPR003317">
    <property type="entry name" value="Cyt-d_oxidase_su2"/>
</dbReference>
<evidence type="ECO:0000256" key="6">
    <source>
        <dbReference type="ARBA" id="ARBA00022692"/>
    </source>
</evidence>
<comment type="caution">
    <text evidence="14">The sequence shown here is derived from an EMBL/GenBank/DDBJ whole genome shotgun (WGS) entry which is preliminary data.</text>
</comment>
<evidence type="ECO:0000256" key="11">
    <source>
        <dbReference type="ARBA" id="ARBA00023136"/>
    </source>
</evidence>
<comment type="similarity">
    <text evidence="2">Belongs to the cytochrome ubiquinol oxidase subunit 2 family.</text>
</comment>
<keyword evidence="5" id="KW-0349">Heme</keyword>
<name>A0A549YFB5_9BACI</name>
<keyword evidence="7" id="KW-0479">Metal-binding</keyword>
<reference evidence="13 15" key="1">
    <citation type="submission" date="2019-05" db="EMBL/GenBank/DDBJ databases">
        <title>Genomic analysis of Lentibacillus sp. NKC220-2.</title>
        <authorList>
            <person name="Oh Y.J."/>
        </authorList>
    </citation>
    <scope>NUCLEOTIDE SEQUENCE [LARGE SCALE GENOMIC DNA]</scope>
    <source>
        <strain evidence="13 15">NKC220-2</strain>
    </source>
</reference>
<dbReference type="PANTHER" id="PTHR43141">
    <property type="entry name" value="CYTOCHROME BD2 SUBUNIT II"/>
    <property type="match status" value="1"/>
</dbReference>
<feature type="transmembrane region" description="Helical" evidence="12">
    <location>
        <begin position="82"/>
        <end position="102"/>
    </location>
</feature>
<dbReference type="GO" id="GO:0046872">
    <property type="term" value="F:metal ion binding"/>
    <property type="evidence" value="ECO:0007669"/>
    <property type="project" value="UniProtKB-KW"/>
</dbReference>
<keyword evidence="6 12" id="KW-0812">Transmembrane</keyword>
<feature type="transmembrane region" description="Helical" evidence="12">
    <location>
        <begin position="198"/>
        <end position="217"/>
    </location>
</feature>
<dbReference type="AlphaFoldDB" id="A0A549YFB5"/>
<accession>A0A549YFB5</accession>
<keyword evidence="9 12" id="KW-1133">Transmembrane helix</keyword>
<keyword evidence="11 12" id="KW-0472">Membrane</keyword>
<evidence type="ECO:0000256" key="9">
    <source>
        <dbReference type="ARBA" id="ARBA00022989"/>
    </source>
</evidence>
<evidence type="ECO:0000256" key="1">
    <source>
        <dbReference type="ARBA" id="ARBA00004651"/>
    </source>
</evidence>
<feature type="transmembrane region" description="Helical" evidence="12">
    <location>
        <begin position="223"/>
        <end position="241"/>
    </location>
</feature>
<dbReference type="Pfam" id="PF02322">
    <property type="entry name" value="Cyt_bd_oxida_II"/>
    <property type="match status" value="1"/>
</dbReference>
<dbReference type="GO" id="GO:0005886">
    <property type="term" value="C:plasma membrane"/>
    <property type="evidence" value="ECO:0007669"/>
    <property type="project" value="UniProtKB-SubCell"/>
</dbReference>
<keyword evidence="16" id="KW-1185">Reference proteome</keyword>
<gene>
    <name evidence="14" type="primary">cydB</name>
    <name evidence="13" type="ORF">FFL34_05585</name>
    <name evidence="14" type="ORF">FH966_01695</name>
</gene>
<evidence type="ECO:0000256" key="12">
    <source>
        <dbReference type="SAM" id="Phobius"/>
    </source>
</evidence>
<dbReference type="GO" id="GO:0019646">
    <property type="term" value="P:aerobic electron transport chain"/>
    <property type="evidence" value="ECO:0007669"/>
    <property type="project" value="TreeGrafter"/>
</dbReference>
<keyword evidence="8" id="KW-0249">Electron transport</keyword>
<dbReference type="EMBL" id="VCIA01000001">
    <property type="protein sequence ID" value="TMN21639.1"/>
    <property type="molecule type" value="Genomic_DNA"/>
</dbReference>
<evidence type="ECO:0000256" key="3">
    <source>
        <dbReference type="ARBA" id="ARBA00022448"/>
    </source>
</evidence>
<evidence type="ECO:0000256" key="10">
    <source>
        <dbReference type="ARBA" id="ARBA00023004"/>
    </source>
</evidence>
<dbReference type="GO" id="GO:0070069">
    <property type="term" value="C:cytochrome complex"/>
    <property type="evidence" value="ECO:0007669"/>
    <property type="project" value="TreeGrafter"/>
</dbReference>
<feature type="transmembrane region" description="Helical" evidence="12">
    <location>
        <begin position="114"/>
        <end position="137"/>
    </location>
</feature>
<comment type="subcellular location">
    <subcellularLocation>
        <location evidence="1">Cell membrane</location>
        <topology evidence="1">Multi-pass membrane protein</topology>
    </subcellularLocation>
</comment>
<dbReference type="EMBL" id="VJMZ01000001">
    <property type="protein sequence ID" value="TRM10537.1"/>
    <property type="molecule type" value="Genomic_DNA"/>
</dbReference>
<protein>
    <submittedName>
        <fullName evidence="14">Cytochrome d ubiquinol oxidase subunit II</fullName>
    </submittedName>
</protein>
<dbReference type="GO" id="GO:0009055">
    <property type="term" value="F:electron transfer activity"/>
    <property type="evidence" value="ECO:0007669"/>
    <property type="project" value="TreeGrafter"/>
</dbReference>
<dbReference type="PIRSF" id="PIRSF000267">
    <property type="entry name" value="Cyt_oxidse_sub2"/>
    <property type="match status" value="1"/>
</dbReference>